<keyword evidence="1" id="KW-0812">Transmembrane</keyword>
<evidence type="ECO:0000313" key="4">
    <source>
        <dbReference type="Proteomes" id="UP000230233"/>
    </source>
</evidence>
<sequence length="140" mass="16306">MTRSFFLFPTFSALCLFGTKGTASELRNSTSDFDALLNDTEISTQTMENTNATTSLSANKYFFNMSISNELMTFLFVILLALLYIILAQCYLCLQYRRDRRRERNLSPRRNVESRSPMLHMADWTERRRIVTEMGIILDC</sequence>
<dbReference type="EMBL" id="PDUG01000012">
    <property type="protein sequence ID" value="PIC13526.1"/>
    <property type="molecule type" value="Genomic_DNA"/>
</dbReference>
<feature type="chain" id="PRO_5013660434" evidence="2">
    <location>
        <begin position="24"/>
        <end position="140"/>
    </location>
</feature>
<evidence type="ECO:0000313" key="3">
    <source>
        <dbReference type="EMBL" id="PIC13526.1"/>
    </source>
</evidence>
<keyword evidence="4" id="KW-1185">Reference proteome</keyword>
<evidence type="ECO:0000256" key="2">
    <source>
        <dbReference type="SAM" id="SignalP"/>
    </source>
</evidence>
<dbReference type="Proteomes" id="UP000230233">
    <property type="component" value="Unassembled WGS sequence"/>
</dbReference>
<evidence type="ECO:0000256" key="1">
    <source>
        <dbReference type="SAM" id="Phobius"/>
    </source>
</evidence>
<comment type="caution">
    <text evidence="3">The sequence shown here is derived from an EMBL/GenBank/DDBJ whole genome shotgun (WGS) entry which is preliminary data.</text>
</comment>
<accession>A0A2G5SF66</accession>
<gene>
    <name evidence="3" type="ORF">B9Z55_027647</name>
</gene>
<keyword evidence="1" id="KW-1133">Transmembrane helix</keyword>
<feature type="transmembrane region" description="Helical" evidence="1">
    <location>
        <begin position="71"/>
        <end position="94"/>
    </location>
</feature>
<proteinExistence type="predicted"/>
<protein>
    <submittedName>
        <fullName evidence="3">Uncharacterized protein</fullName>
    </submittedName>
</protein>
<organism evidence="3 4">
    <name type="scientific">Caenorhabditis nigoni</name>
    <dbReference type="NCBI Taxonomy" id="1611254"/>
    <lineage>
        <taxon>Eukaryota</taxon>
        <taxon>Metazoa</taxon>
        <taxon>Ecdysozoa</taxon>
        <taxon>Nematoda</taxon>
        <taxon>Chromadorea</taxon>
        <taxon>Rhabditida</taxon>
        <taxon>Rhabditina</taxon>
        <taxon>Rhabditomorpha</taxon>
        <taxon>Rhabditoidea</taxon>
        <taxon>Rhabditidae</taxon>
        <taxon>Peloderinae</taxon>
        <taxon>Caenorhabditis</taxon>
    </lineage>
</organism>
<reference evidence="4" key="1">
    <citation type="submission" date="2017-10" db="EMBL/GenBank/DDBJ databases">
        <title>Rapid genome shrinkage in a self-fertile nematode reveals novel sperm competition proteins.</title>
        <authorList>
            <person name="Yin D."/>
            <person name="Schwarz E.M."/>
            <person name="Thomas C.G."/>
            <person name="Felde R.L."/>
            <person name="Korf I.F."/>
            <person name="Cutter A.D."/>
            <person name="Schartner C.M."/>
            <person name="Ralston E.J."/>
            <person name="Meyer B.J."/>
            <person name="Haag E.S."/>
        </authorList>
    </citation>
    <scope>NUCLEOTIDE SEQUENCE [LARGE SCALE GENOMIC DNA]</scope>
    <source>
        <strain evidence="4">JU1422</strain>
    </source>
</reference>
<name>A0A2G5SF66_9PELO</name>
<feature type="signal peptide" evidence="2">
    <location>
        <begin position="1"/>
        <end position="23"/>
    </location>
</feature>
<dbReference type="AlphaFoldDB" id="A0A2G5SF66"/>
<keyword evidence="1" id="KW-0472">Membrane</keyword>
<keyword evidence="2" id="KW-0732">Signal</keyword>